<feature type="region of interest" description="Disordered" evidence="4">
    <location>
        <begin position="169"/>
        <end position="243"/>
    </location>
</feature>
<feature type="DNA-binding region" description="HMG box" evidence="3">
    <location>
        <begin position="113"/>
        <end position="181"/>
    </location>
</feature>
<dbReference type="InterPro" id="IPR050140">
    <property type="entry name" value="SRY-related_HMG-box_TF-like"/>
</dbReference>
<keyword evidence="2" id="KW-0804">Transcription</keyword>
<dbReference type="PANTHER" id="PTHR10270:SF161">
    <property type="entry name" value="SEX-DETERMINING REGION Y PROTEIN"/>
    <property type="match status" value="1"/>
</dbReference>
<dbReference type="SUPFAM" id="SSF47095">
    <property type="entry name" value="HMG-box"/>
    <property type="match status" value="1"/>
</dbReference>
<protein>
    <recommendedName>
        <fullName evidence="5">HMG box domain-containing protein</fullName>
    </recommendedName>
</protein>
<feature type="compositionally biased region" description="Low complexity" evidence="4">
    <location>
        <begin position="596"/>
        <end position="610"/>
    </location>
</feature>
<keyword evidence="3" id="KW-0539">Nucleus</keyword>
<dbReference type="EMBL" id="JAXOVC010000001">
    <property type="protein sequence ID" value="KAK4506779.1"/>
    <property type="molecule type" value="Genomic_DNA"/>
</dbReference>
<dbReference type="PANTHER" id="PTHR10270">
    <property type="entry name" value="SOX TRANSCRIPTION FACTOR"/>
    <property type="match status" value="1"/>
</dbReference>
<name>A0ABR0EYQ0_ZASCE</name>
<feature type="domain" description="HMG box" evidence="5">
    <location>
        <begin position="113"/>
        <end position="181"/>
    </location>
</feature>
<dbReference type="Gene3D" id="1.10.30.10">
    <property type="entry name" value="High mobility group box domain"/>
    <property type="match status" value="1"/>
</dbReference>
<organism evidence="6 7">
    <name type="scientific">Zasmidium cellare</name>
    <name type="common">Wine cellar mold</name>
    <name type="synonym">Racodium cellare</name>
    <dbReference type="NCBI Taxonomy" id="395010"/>
    <lineage>
        <taxon>Eukaryota</taxon>
        <taxon>Fungi</taxon>
        <taxon>Dikarya</taxon>
        <taxon>Ascomycota</taxon>
        <taxon>Pezizomycotina</taxon>
        <taxon>Dothideomycetes</taxon>
        <taxon>Dothideomycetidae</taxon>
        <taxon>Mycosphaerellales</taxon>
        <taxon>Mycosphaerellaceae</taxon>
        <taxon>Zasmidium</taxon>
    </lineage>
</organism>
<feature type="compositionally biased region" description="Low complexity" evidence="4">
    <location>
        <begin position="23"/>
        <end position="38"/>
    </location>
</feature>
<keyword evidence="1 3" id="KW-0238">DNA-binding</keyword>
<gene>
    <name evidence="6" type="ORF">PRZ48_000512</name>
</gene>
<evidence type="ECO:0000259" key="5">
    <source>
        <dbReference type="PROSITE" id="PS50118"/>
    </source>
</evidence>
<keyword evidence="7" id="KW-1185">Reference proteome</keyword>
<evidence type="ECO:0000313" key="7">
    <source>
        <dbReference type="Proteomes" id="UP001305779"/>
    </source>
</evidence>
<feature type="region of interest" description="Disordered" evidence="4">
    <location>
        <begin position="541"/>
        <end position="610"/>
    </location>
</feature>
<evidence type="ECO:0000313" key="6">
    <source>
        <dbReference type="EMBL" id="KAK4506779.1"/>
    </source>
</evidence>
<dbReference type="Proteomes" id="UP001305779">
    <property type="component" value="Unassembled WGS sequence"/>
</dbReference>
<dbReference type="InterPro" id="IPR036910">
    <property type="entry name" value="HMG_box_dom_sf"/>
</dbReference>
<evidence type="ECO:0000256" key="2">
    <source>
        <dbReference type="ARBA" id="ARBA00023163"/>
    </source>
</evidence>
<feature type="compositionally biased region" description="Polar residues" evidence="4">
    <location>
        <begin position="218"/>
        <end position="243"/>
    </location>
</feature>
<evidence type="ECO:0000256" key="1">
    <source>
        <dbReference type="ARBA" id="ARBA00023125"/>
    </source>
</evidence>
<sequence>MNQSDPVVLNRSQVQETRGSHNSATTPSRRTSSSVSSRSQRRSPSPEERSGSKTPLTPDESPPFRSTTRKRDAGIVEAEDKEIDDSEATPSHARQDSGDSGIHVCICQPDPKIRRPRNAFILYRQHHQANVVAQNPGLANPEISKIIGEQWQNQPPEVKNKWKALAEEEKLRHQQQYPTYRYQPKRSGRRNSQSSDGTSGKKAKCAKCGGRSILAPSTPFSNLQSGNPSPAGPQTPSSAITPVSRTLPVLRDLSLQSPAARRIGKQFPGSNMSPLHAHPDDRDDLGPLSPDLKRRRYNGEHAPTLSRTMPTRYAAAPAAPQSGPGTPFPFAQAPPHPYPPGAAHPRRESLPGLRGMVNSPGAMAPPPRPGPGYQQHRLSQGHIPHDRSLTLPPLQTSNTANVGSGLATAGAGKTAKEQIMNLDFRHKISVLRRVAPPTPLKKSTPRGPLLVVEGDNAEAVKDLGKWLSDTLRKDDDLTVSLRNGPALTAEGPKEKLMAQYHRLAAEWLDKSGGIKESLAIRTSSPTDSVMVDAGPAVVKAGRDIDENYDDSDSSTSKAKAEKAVEGHKEAGPDRANSDASKMDVDTASKGSRSSLGGDSAMKDAGSSSSSGKPISIIANYSLHASNFFACNIPIDAHDPYAPTDHWQWTATQWRGIISPDLTIFVRDGVAGDSGKQSVDILDEGNLFVVKRTKADGKETLEIEPSTLRRLGFEVSEWVRAFGSNAE</sequence>
<feature type="compositionally biased region" description="Acidic residues" evidence="4">
    <location>
        <begin position="77"/>
        <end position="87"/>
    </location>
</feature>
<dbReference type="PROSITE" id="PS50118">
    <property type="entry name" value="HMG_BOX_2"/>
    <property type="match status" value="1"/>
</dbReference>
<evidence type="ECO:0000256" key="3">
    <source>
        <dbReference type="PROSITE-ProRule" id="PRU00267"/>
    </source>
</evidence>
<evidence type="ECO:0000256" key="4">
    <source>
        <dbReference type="SAM" id="MobiDB-lite"/>
    </source>
</evidence>
<dbReference type="SMART" id="SM00398">
    <property type="entry name" value="HMG"/>
    <property type="match status" value="1"/>
</dbReference>
<feature type="region of interest" description="Disordered" evidence="4">
    <location>
        <begin position="264"/>
        <end position="379"/>
    </location>
</feature>
<dbReference type="CDD" id="cd01389">
    <property type="entry name" value="HMG-box_ROX1-like"/>
    <property type="match status" value="1"/>
</dbReference>
<dbReference type="Pfam" id="PF00505">
    <property type="entry name" value="HMG_box"/>
    <property type="match status" value="1"/>
</dbReference>
<feature type="region of interest" description="Disordered" evidence="4">
    <location>
        <begin position="1"/>
        <end position="103"/>
    </location>
</feature>
<comment type="caution">
    <text evidence="6">The sequence shown here is derived from an EMBL/GenBank/DDBJ whole genome shotgun (WGS) entry which is preliminary data.</text>
</comment>
<dbReference type="InterPro" id="IPR009071">
    <property type="entry name" value="HMG_box_dom"/>
</dbReference>
<feature type="compositionally biased region" description="Polar residues" evidence="4">
    <location>
        <begin position="1"/>
        <end position="22"/>
    </location>
</feature>
<accession>A0ABR0EYQ0</accession>
<feature type="compositionally biased region" description="Basic and acidic residues" evidence="4">
    <location>
        <begin position="558"/>
        <end position="586"/>
    </location>
</feature>
<proteinExistence type="predicted"/>
<reference evidence="6 7" key="1">
    <citation type="journal article" date="2023" name="G3 (Bethesda)">
        <title>A chromosome-level genome assembly of Zasmidium syzygii isolated from banana leaves.</title>
        <authorList>
            <person name="van Westerhoven A.C."/>
            <person name="Mehrabi R."/>
            <person name="Talebi R."/>
            <person name="Steentjes M.B.F."/>
            <person name="Corcolon B."/>
            <person name="Chong P.A."/>
            <person name="Kema G.H.J."/>
            <person name="Seidl M.F."/>
        </authorList>
    </citation>
    <scope>NUCLEOTIDE SEQUENCE [LARGE SCALE GENOMIC DNA]</scope>
    <source>
        <strain evidence="6 7">P124</strain>
    </source>
</reference>
<feature type="compositionally biased region" description="Pro residues" evidence="4">
    <location>
        <begin position="332"/>
        <end position="342"/>
    </location>
</feature>